<dbReference type="PIRSF" id="PIRSF037395">
    <property type="entry name" value="UCP037395_ABCper"/>
    <property type="match status" value="1"/>
</dbReference>
<dbReference type="EMBL" id="LNJE01000031">
    <property type="protein sequence ID" value="KYC55842.1"/>
    <property type="molecule type" value="Genomic_DNA"/>
</dbReference>
<accession>A0A150JF13</accession>
<keyword evidence="1" id="KW-0472">Membrane</keyword>
<dbReference type="Proteomes" id="UP000092420">
    <property type="component" value="Unassembled WGS sequence"/>
</dbReference>
<reference evidence="2 4" key="1">
    <citation type="journal article" date="2016" name="ISME J.">
        <title>Chasing the elusive Euryarchaeota class WSA2: genomes reveal a uniquely fastidious methyl-reducing methanogen.</title>
        <authorList>
            <person name="Nobu M.K."/>
            <person name="Narihiro T."/>
            <person name="Kuroda K."/>
            <person name="Mei R."/>
            <person name="Liu W.T."/>
        </authorList>
    </citation>
    <scope>NUCLEOTIDE SEQUENCE [LARGE SCALE GENOMIC DNA]</scope>
    <source>
        <strain evidence="2">ADurb1013_Bin02101</strain>
        <strain evidence="3">ADurb1213_Bin02801</strain>
    </source>
</reference>
<evidence type="ECO:0000313" key="4">
    <source>
        <dbReference type="Proteomes" id="UP000092420"/>
    </source>
</evidence>
<feature type="transmembrane region" description="Helical" evidence="1">
    <location>
        <begin position="25"/>
        <end position="43"/>
    </location>
</feature>
<evidence type="ECO:0000256" key="1">
    <source>
        <dbReference type="SAM" id="Phobius"/>
    </source>
</evidence>
<feature type="transmembrane region" description="Helical" evidence="1">
    <location>
        <begin position="55"/>
        <end position="72"/>
    </location>
</feature>
<dbReference type="PANTHER" id="PTHR37815:SF3">
    <property type="entry name" value="UPF0397 PROTEIN SPR0429"/>
    <property type="match status" value="1"/>
</dbReference>
<dbReference type="InterPro" id="IPR024529">
    <property type="entry name" value="ECF_trnsprt_substrate-spec"/>
</dbReference>
<evidence type="ECO:0000313" key="2">
    <source>
        <dbReference type="EMBL" id="KYC53758.1"/>
    </source>
</evidence>
<protein>
    <recommendedName>
        <fullName evidence="5">ECF transporter S component</fullName>
    </recommendedName>
</protein>
<organism evidence="2 4">
    <name type="scientific">Candidatus Methanofastidiosum methylothiophilum</name>
    <dbReference type="NCBI Taxonomy" id="1705564"/>
    <lineage>
        <taxon>Archaea</taxon>
        <taxon>Methanobacteriati</taxon>
        <taxon>Methanobacteriota</taxon>
        <taxon>Stenosarchaea group</taxon>
        <taxon>Candidatus Methanofastidiosia</taxon>
        <taxon>Candidatus Methanofastidiosales</taxon>
        <taxon>Candidatus Methanofastidiosaceae</taxon>
        <taxon>Candidatus Methanofastidiosum</taxon>
    </lineage>
</organism>
<sequence length="222" mass="25129">MFIAIGIALFGGGLLYDDSRTIVKLWPYEVIGIFIFVILAFVYQFEKKEFSTKQLTLIAMLSGMSAVLRVPFSNFQGIQPCTTLIICSGLVYGPIAGFFVGALTPFVSNFFLGHGPWTPLQMMGWGLPGLTAGYISKKKIDFRLIIVFSIGWGFLYGWIMNIWHFAFFVKPHTFETFIRTYVLSIGWDVSHAIGNGMFTAIIGERTIKILTRYKNRFSIERI</sequence>
<dbReference type="PANTHER" id="PTHR37815">
    <property type="entry name" value="UPF0397 PROTEIN BC_2624-RELATED"/>
    <property type="match status" value="1"/>
</dbReference>
<gene>
    <name evidence="2" type="ORF">AN188_01369</name>
    <name evidence="3" type="ORF">APG09_01542</name>
</gene>
<dbReference type="AlphaFoldDB" id="A0A150J9K2"/>
<feature type="transmembrane region" description="Helical" evidence="1">
    <location>
        <begin position="181"/>
        <end position="202"/>
    </location>
</feature>
<dbReference type="Pfam" id="PF12822">
    <property type="entry name" value="ECF_trnsprt"/>
    <property type="match status" value="1"/>
</dbReference>
<dbReference type="GO" id="GO:0022857">
    <property type="term" value="F:transmembrane transporter activity"/>
    <property type="evidence" value="ECO:0007669"/>
    <property type="project" value="InterPro"/>
</dbReference>
<comment type="caution">
    <text evidence="2">The sequence shown here is derived from an EMBL/GenBank/DDBJ whole genome shotgun (WGS) entry which is preliminary data.</text>
</comment>
<keyword evidence="1" id="KW-1133">Transmembrane helix</keyword>
<keyword evidence="1" id="KW-0812">Transmembrane</keyword>
<proteinExistence type="predicted"/>
<dbReference type="EMBL" id="LNJB01000022">
    <property type="protein sequence ID" value="KYC53758.1"/>
    <property type="molecule type" value="Genomic_DNA"/>
</dbReference>
<name>A0A150J9K2_9EURY</name>
<dbReference type="Gene3D" id="1.10.1760.20">
    <property type="match status" value="1"/>
</dbReference>
<feature type="transmembrane region" description="Helical" evidence="1">
    <location>
        <begin position="92"/>
        <end position="112"/>
    </location>
</feature>
<dbReference type="InterPro" id="IPR017196">
    <property type="entry name" value="ECF_substrate-spec_UCP037395"/>
</dbReference>
<feature type="transmembrane region" description="Helical" evidence="1">
    <location>
        <begin position="144"/>
        <end position="169"/>
    </location>
</feature>
<accession>A0A150J9K2</accession>
<evidence type="ECO:0008006" key="5">
    <source>
        <dbReference type="Google" id="ProtNLM"/>
    </source>
</evidence>
<evidence type="ECO:0000313" key="3">
    <source>
        <dbReference type="EMBL" id="KYC55842.1"/>
    </source>
</evidence>